<comment type="caution">
    <text evidence="3">The sequence shown here is derived from an EMBL/GenBank/DDBJ whole genome shotgun (WGS) entry which is preliminary data.</text>
</comment>
<dbReference type="Gramene" id="OE9A053760T1">
    <property type="protein sequence ID" value="OE9A053760C1"/>
    <property type="gene ID" value="OE9A053760"/>
</dbReference>
<gene>
    <name evidence="3" type="ORF">OLEA9_A053760</name>
</gene>
<protein>
    <recommendedName>
        <fullName evidence="2">DUF1985 domain-containing protein</fullName>
    </recommendedName>
</protein>
<dbReference type="InterPro" id="IPR015410">
    <property type="entry name" value="DUF1985"/>
</dbReference>
<sequence length="536" mass="59204">MEFEFLIPEDARLRAHISQRSNLKYVKTVMDHFDERQREDFRNSPLGYLADIPDIQFSAQLILQLLFRTIRTEKANELWFNVQGHLMRFGLQEYAAVTGLRCGAFPEGDDFDRLIERKRLKERYFKSNDKVWAFEAIPEIGERFGQRVGERLPRILRWSARKQPQHRTYDAFFKNVQLHVYATLRPTDAEAEQPYLSSLVPYDDPPVPVLDDIARNVVAPQIHSLHAESGVGGQSGGQDLEDRVRSGRSGDGETSGDDESDGESESDSEGDDGEDTGDSSSPAGAPIRSPERGHTTNSLPVRTSDSSLTKGEVEELLLDQRILFEMRLRTVKLEIEQHVTFECTRLREFIAGQVAPHPPTTAPRSTGAIFEPGPSSCSPQDVHGRGTDPLPTPIELGVDTGRSQPPVGAYSPPCRDEGELLVETEDLPEGADIAPCPDAEHEPLPTPMYDQEDGAATEPSDAAAVSDAEIDGCNVTDGEGVVATVPVPAADVPILAPVPEGRGRVSTTRRRSARLRRPAPATRTPYTRGRGKTLKK</sequence>
<feature type="domain" description="DUF1985" evidence="2">
    <location>
        <begin position="66"/>
        <end position="131"/>
    </location>
</feature>
<feature type="compositionally biased region" description="Basic residues" evidence="1">
    <location>
        <begin position="507"/>
        <end position="517"/>
    </location>
</feature>
<keyword evidence="4" id="KW-1185">Reference proteome</keyword>
<feature type="compositionally biased region" description="Basic and acidic residues" evidence="1">
    <location>
        <begin position="240"/>
        <end position="251"/>
    </location>
</feature>
<dbReference type="EMBL" id="CACTIH010005535">
    <property type="protein sequence ID" value="CAA2996824.1"/>
    <property type="molecule type" value="Genomic_DNA"/>
</dbReference>
<dbReference type="Proteomes" id="UP000594638">
    <property type="component" value="Unassembled WGS sequence"/>
</dbReference>
<proteinExistence type="predicted"/>
<feature type="region of interest" description="Disordered" evidence="1">
    <location>
        <begin position="429"/>
        <end position="456"/>
    </location>
</feature>
<dbReference type="PANTHER" id="PTHR48449">
    <property type="entry name" value="DUF1985 DOMAIN-CONTAINING PROTEIN"/>
    <property type="match status" value="1"/>
</dbReference>
<feature type="region of interest" description="Disordered" evidence="1">
    <location>
        <begin position="226"/>
        <end position="309"/>
    </location>
</feature>
<evidence type="ECO:0000256" key="1">
    <source>
        <dbReference type="SAM" id="MobiDB-lite"/>
    </source>
</evidence>
<evidence type="ECO:0000259" key="2">
    <source>
        <dbReference type="Pfam" id="PF09331"/>
    </source>
</evidence>
<dbReference type="OrthoDB" id="1114298at2759"/>
<feature type="region of interest" description="Disordered" evidence="1">
    <location>
        <begin position="373"/>
        <end position="392"/>
    </location>
</feature>
<feature type="compositionally biased region" description="Low complexity" evidence="1">
    <location>
        <begin position="518"/>
        <end position="528"/>
    </location>
</feature>
<reference evidence="3 4" key="1">
    <citation type="submission" date="2019-12" db="EMBL/GenBank/DDBJ databases">
        <authorList>
            <person name="Alioto T."/>
            <person name="Alioto T."/>
            <person name="Gomez Garrido J."/>
        </authorList>
    </citation>
    <scope>NUCLEOTIDE SEQUENCE [LARGE SCALE GENOMIC DNA]</scope>
</reference>
<accession>A0A8S0SXE1</accession>
<evidence type="ECO:0000313" key="4">
    <source>
        <dbReference type="Proteomes" id="UP000594638"/>
    </source>
</evidence>
<dbReference type="PANTHER" id="PTHR48449:SF1">
    <property type="entry name" value="DUF1985 DOMAIN-CONTAINING PROTEIN"/>
    <property type="match status" value="1"/>
</dbReference>
<dbReference type="Pfam" id="PF09331">
    <property type="entry name" value="DUF1985"/>
    <property type="match status" value="1"/>
</dbReference>
<feature type="region of interest" description="Disordered" evidence="1">
    <location>
        <begin position="497"/>
        <end position="536"/>
    </location>
</feature>
<organism evidence="3 4">
    <name type="scientific">Olea europaea subsp. europaea</name>
    <dbReference type="NCBI Taxonomy" id="158383"/>
    <lineage>
        <taxon>Eukaryota</taxon>
        <taxon>Viridiplantae</taxon>
        <taxon>Streptophyta</taxon>
        <taxon>Embryophyta</taxon>
        <taxon>Tracheophyta</taxon>
        <taxon>Spermatophyta</taxon>
        <taxon>Magnoliopsida</taxon>
        <taxon>eudicotyledons</taxon>
        <taxon>Gunneridae</taxon>
        <taxon>Pentapetalae</taxon>
        <taxon>asterids</taxon>
        <taxon>lamiids</taxon>
        <taxon>Lamiales</taxon>
        <taxon>Oleaceae</taxon>
        <taxon>Oleeae</taxon>
        <taxon>Olea</taxon>
    </lineage>
</organism>
<dbReference type="AlphaFoldDB" id="A0A8S0SXE1"/>
<evidence type="ECO:0000313" key="3">
    <source>
        <dbReference type="EMBL" id="CAA2996824.1"/>
    </source>
</evidence>
<feature type="compositionally biased region" description="Polar residues" evidence="1">
    <location>
        <begin position="295"/>
        <end position="309"/>
    </location>
</feature>
<feature type="compositionally biased region" description="Acidic residues" evidence="1">
    <location>
        <begin position="254"/>
        <end position="277"/>
    </location>
</feature>
<name>A0A8S0SXE1_OLEEU</name>